<organism evidence="6 7">
    <name type="scientific">Salipaludibacillus aurantiacus</name>
    <dbReference type="NCBI Taxonomy" id="1601833"/>
    <lineage>
        <taxon>Bacteria</taxon>
        <taxon>Bacillati</taxon>
        <taxon>Bacillota</taxon>
        <taxon>Bacilli</taxon>
        <taxon>Bacillales</taxon>
        <taxon>Bacillaceae</taxon>
    </lineage>
</organism>
<evidence type="ECO:0000313" key="6">
    <source>
        <dbReference type="EMBL" id="SES32062.1"/>
    </source>
</evidence>
<dbReference type="InterPro" id="IPR027417">
    <property type="entry name" value="P-loop_NTPase"/>
</dbReference>
<dbReference type="EMBL" id="FOGT01000016">
    <property type="protein sequence ID" value="SES32062.1"/>
    <property type="molecule type" value="Genomic_DNA"/>
</dbReference>
<dbReference type="RefSeq" id="WP_093054583.1">
    <property type="nucleotide sequence ID" value="NZ_FOGT01000016.1"/>
</dbReference>
<dbReference type="STRING" id="1601833.SAMN05518684_11658"/>
<accession>A0A1H9WDR5</accession>
<dbReference type="Proteomes" id="UP000198571">
    <property type="component" value="Unassembled WGS sequence"/>
</dbReference>
<protein>
    <submittedName>
        <fullName evidence="6">ABC-2 type transport system ATP-binding protein</fullName>
    </submittedName>
</protein>
<dbReference type="PANTHER" id="PTHR43335:SF4">
    <property type="entry name" value="ABC TRANSPORTER, ATP-BINDING PROTEIN"/>
    <property type="match status" value="1"/>
</dbReference>
<evidence type="ECO:0000256" key="3">
    <source>
        <dbReference type="ARBA" id="ARBA00022741"/>
    </source>
</evidence>
<gene>
    <name evidence="6" type="ORF">SAMN05518684_11658</name>
</gene>
<dbReference type="PANTHER" id="PTHR43335">
    <property type="entry name" value="ABC TRANSPORTER, ATP-BINDING PROTEIN"/>
    <property type="match status" value="1"/>
</dbReference>
<evidence type="ECO:0000259" key="5">
    <source>
        <dbReference type="PROSITE" id="PS50893"/>
    </source>
</evidence>
<evidence type="ECO:0000256" key="4">
    <source>
        <dbReference type="ARBA" id="ARBA00022840"/>
    </source>
</evidence>
<dbReference type="PROSITE" id="PS50893">
    <property type="entry name" value="ABC_TRANSPORTER_2"/>
    <property type="match status" value="1"/>
</dbReference>
<evidence type="ECO:0000256" key="2">
    <source>
        <dbReference type="ARBA" id="ARBA00022448"/>
    </source>
</evidence>
<comment type="similarity">
    <text evidence="1">Belongs to the ABC transporter superfamily.</text>
</comment>
<keyword evidence="2" id="KW-0813">Transport</keyword>
<dbReference type="InterPro" id="IPR003439">
    <property type="entry name" value="ABC_transporter-like_ATP-bd"/>
</dbReference>
<keyword evidence="7" id="KW-1185">Reference proteome</keyword>
<dbReference type="OrthoDB" id="9804819at2"/>
<keyword evidence="4 6" id="KW-0067">ATP-binding</keyword>
<dbReference type="InterPro" id="IPR003593">
    <property type="entry name" value="AAA+_ATPase"/>
</dbReference>
<reference evidence="7" key="1">
    <citation type="submission" date="2016-10" db="EMBL/GenBank/DDBJ databases">
        <authorList>
            <person name="Varghese N."/>
            <person name="Submissions S."/>
        </authorList>
    </citation>
    <scope>NUCLEOTIDE SEQUENCE [LARGE SCALE GENOMIC DNA]</scope>
    <source>
        <strain evidence="7">S9</strain>
    </source>
</reference>
<keyword evidence="3" id="KW-0547">Nucleotide-binding</keyword>
<dbReference type="AlphaFoldDB" id="A0A1H9WDR5"/>
<dbReference type="Gene3D" id="3.40.50.300">
    <property type="entry name" value="P-loop containing nucleotide triphosphate hydrolases"/>
    <property type="match status" value="1"/>
</dbReference>
<evidence type="ECO:0000313" key="7">
    <source>
        <dbReference type="Proteomes" id="UP000198571"/>
    </source>
</evidence>
<feature type="domain" description="ABC transporter" evidence="5">
    <location>
        <begin position="5"/>
        <end position="233"/>
    </location>
</feature>
<dbReference type="GO" id="GO:0005524">
    <property type="term" value="F:ATP binding"/>
    <property type="evidence" value="ECO:0007669"/>
    <property type="project" value="UniProtKB-KW"/>
</dbReference>
<proteinExistence type="inferred from homology"/>
<dbReference type="PROSITE" id="PS00211">
    <property type="entry name" value="ABC_TRANSPORTER_1"/>
    <property type="match status" value="1"/>
</dbReference>
<evidence type="ECO:0000256" key="1">
    <source>
        <dbReference type="ARBA" id="ARBA00005417"/>
    </source>
</evidence>
<name>A0A1H9WDR5_9BACI</name>
<dbReference type="SUPFAM" id="SSF52540">
    <property type="entry name" value="P-loop containing nucleoside triphosphate hydrolases"/>
    <property type="match status" value="1"/>
</dbReference>
<dbReference type="SMART" id="SM00382">
    <property type="entry name" value="AAA"/>
    <property type="match status" value="1"/>
</dbReference>
<sequence length="304" mass="34225">MKPAIELKNVRKEIGRKTIIDNVSLAMYPGEVFGLLGPNGAGKTTTIRMMVGLMRTTDGSITISGNDLYKNFEEAVSRVGAVVENPEMYDYLTGYENLVHYQRMLKGVTKERIKEVVELVGLSRRMHEKTGTYSLGMRQRLGLAQALLHKPELLILDEPTNGLDPAGIREIRAYLRKLAHEEGICVVVSSHLLSEMEKMCDRIAVIQEGKIIQVAQVSDFVRQSEDLWYIEAEPKAEAAELLHSLLNVKPEEYKEGFHITVKKEKVPDLLKGLINENVAVYQIREADKNTLEEQFLSLTGGEKK</sequence>
<dbReference type="GO" id="GO:0016887">
    <property type="term" value="F:ATP hydrolysis activity"/>
    <property type="evidence" value="ECO:0007669"/>
    <property type="project" value="InterPro"/>
</dbReference>
<dbReference type="Pfam" id="PF00005">
    <property type="entry name" value="ABC_tran"/>
    <property type="match status" value="1"/>
</dbReference>
<dbReference type="InterPro" id="IPR017871">
    <property type="entry name" value="ABC_transporter-like_CS"/>
</dbReference>